<dbReference type="Pfam" id="PF13682">
    <property type="entry name" value="CZB"/>
    <property type="match status" value="1"/>
</dbReference>
<gene>
    <name evidence="2" type="ORF">EJN92_07025</name>
</gene>
<organism evidence="2 3">
    <name type="scientific">Undibacterium parvum</name>
    <dbReference type="NCBI Taxonomy" id="401471"/>
    <lineage>
        <taxon>Bacteria</taxon>
        <taxon>Pseudomonadati</taxon>
        <taxon>Pseudomonadota</taxon>
        <taxon>Betaproteobacteria</taxon>
        <taxon>Burkholderiales</taxon>
        <taxon>Oxalobacteraceae</taxon>
        <taxon>Undibacterium</taxon>
    </lineage>
</organism>
<dbReference type="EMBL" id="CP034464">
    <property type="protein sequence ID" value="AZP11770.1"/>
    <property type="molecule type" value="Genomic_DNA"/>
</dbReference>
<accession>A0A3S9HI36</accession>
<dbReference type="Proteomes" id="UP000275663">
    <property type="component" value="Chromosome"/>
</dbReference>
<dbReference type="AlphaFoldDB" id="A0A3S9HI36"/>
<dbReference type="OrthoDB" id="8613985at2"/>
<name>A0A3S9HI36_9BURK</name>
<feature type="domain" description="Chemoreceptor zinc-binding" evidence="1">
    <location>
        <begin position="10"/>
        <end position="75"/>
    </location>
</feature>
<evidence type="ECO:0000313" key="2">
    <source>
        <dbReference type="EMBL" id="AZP11770.1"/>
    </source>
</evidence>
<sequence length="117" mass="12878">MDLESAIGKHAEWKVKFRAAISKNQKMDIAHVGNVHICEFGTWLDGDGKKQHMHLPEFSSLVEIHKHLHQEAVKVASLINAGKYPEAEAALSGASYSEASKNMSAGVMKLKKAVQVR</sequence>
<reference evidence="2 3" key="1">
    <citation type="journal article" date="2011" name="Int. J. Syst. Evol. Microbiol.">
        <title>Description of Undibacterium oligocarboniphilum sp. nov., isolated from purified water, and Undibacterium pigrum strain CCUG 49012 as the type strain of Undibacterium parvum sp. nov., and emended descriptions of the genus Undibacterium and the species Undibacterium pigrum.</title>
        <authorList>
            <person name="Eder W."/>
            <person name="Wanner G."/>
            <person name="Ludwig W."/>
            <person name="Busse H.J."/>
            <person name="Ziemke-Kageler F."/>
            <person name="Lang E."/>
        </authorList>
    </citation>
    <scope>NUCLEOTIDE SEQUENCE [LARGE SCALE GENOMIC DNA]</scope>
    <source>
        <strain evidence="2 3">DSM 23061</strain>
    </source>
</reference>
<evidence type="ECO:0000313" key="3">
    <source>
        <dbReference type="Proteomes" id="UP000275663"/>
    </source>
</evidence>
<dbReference type="Gene3D" id="1.20.120.30">
    <property type="entry name" value="Aspartate receptor, ligand-binding domain"/>
    <property type="match status" value="1"/>
</dbReference>
<dbReference type="InterPro" id="IPR025991">
    <property type="entry name" value="Chemoreceptor_zinc-bind_dom"/>
</dbReference>
<keyword evidence="3" id="KW-1185">Reference proteome</keyword>
<protein>
    <submittedName>
        <fullName evidence="2">Chemotaxis protein</fullName>
    </submittedName>
</protein>
<proteinExistence type="predicted"/>
<dbReference type="RefSeq" id="WP_126127155.1">
    <property type="nucleotide sequence ID" value="NZ_CP034464.1"/>
</dbReference>
<evidence type="ECO:0000259" key="1">
    <source>
        <dbReference type="Pfam" id="PF13682"/>
    </source>
</evidence>
<dbReference type="KEGG" id="upv:EJN92_07025"/>